<dbReference type="InterPro" id="IPR016032">
    <property type="entry name" value="Sig_transdc_resp-reg_C-effctor"/>
</dbReference>
<keyword evidence="1" id="KW-0805">Transcription regulation</keyword>
<dbReference type="PROSITE" id="PS50043">
    <property type="entry name" value="HTH_LUXR_2"/>
    <property type="match status" value="1"/>
</dbReference>
<evidence type="ECO:0000313" key="6">
    <source>
        <dbReference type="Proteomes" id="UP000253805"/>
    </source>
</evidence>
<accession>A0A369P013</accession>
<dbReference type="Proteomes" id="UP000253805">
    <property type="component" value="Unassembled WGS sequence"/>
</dbReference>
<evidence type="ECO:0000256" key="3">
    <source>
        <dbReference type="ARBA" id="ARBA00023163"/>
    </source>
</evidence>
<dbReference type="SUPFAM" id="SSF46894">
    <property type="entry name" value="C-terminal effector domain of the bipartite response regulators"/>
    <property type="match status" value="1"/>
</dbReference>
<evidence type="ECO:0000256" key="2">
    <source>
        <dbReference type="ARBA" id="ARBA00023125"/>
    </source>
</evidence>
<protein>
    <recommendedName>
        <fullName evidence="4">HTH luxR-type domain-containing protein</fullName>
    </recommendedName>
</protein>
<dbReference type="GO" id="GO:0006355">
    <property type="term" value="P:regulation of DNA-templated transcription"/>
    <property type="evidence" value="ECO:0007669"/>
    <property type="project" value="InterPro"/>
</dbReference>
<dbReference type="EMBL" id="PPUT01000021">
    <property type="protein sequence ID" value="RDC43337.1"/>
    <property type="molecule type" value="Genomic_DNA"/>
</dbReference>
<dbReference type="PANTHER" id="PTHR44688:SF16">
    <property type="entry name" value="DNA-BINDING TRANSCRIPTIONAL ACTIVATOR DEVR_DOSR"/>
    <property type="match status" value="1"/>
</dbReference>
<proteinExistence type="predicted"/>
<dbReference type="AlphaFoldDB" id="A0A369P013"/>
<dbReference type="GO" id="GO:0003677">
    <property type="term" value="F:DNA binding"/>
    <property type="evidence" value="ECO:0007669"/>
    <property type="project" value="UniProtKB-KW"/>
</dbReference>
<dbReference type="InterPro" id="IPR036388">
    <property type="entry name" value="WH-like_DNA-bd_sf"/>
</dbReference>
<dbReference type="Gene3D" id="1.10.10.10">
    <property type="entry name" value="Winged helix-like DNA-binding domain superfamily/Winged helix DNA-binding domain"/>
    <property type="match status" value="1"/>
</dbReference>
<dbReference type="InterPro" id="IPR000792">
    <property type="entry name" value="Tscrpt_reg_LuxR_C"/>
</dbReference>
<evidence type="ECO:0000259" key="4">
    <source>
        <dbReference type="PROSITE" id="PS50043"/>
    </source>
</evidence>
<evidence type="ECO:0000313" key="5">
    <source>
        <dbReference type="EMBL" id="RDC43337.1"/>
    </source>
</evidence>
<feature type="domain" description="HTH luxR-type" evidence="4">
    <location>
        <begin position="34"/>
        <end position="99"/>
    </location>
</feature>
<dbReference type="Pfam" id="PF00196">
    <property type="entry name" value="GerE"/>
    <property type="match status" value="1"/>
</dbReference>
<comment type="caution">
    <text evidence="5">The sequence shown here is derived from an EMBL/GenBank/DDBJ whole genome shotgun (WGS) entry which is preliminary data.</text>
</comment>
<dbReference type="PRINTS" id="PR00038">
    <property type="entry name" value="HTHLUXR"/>
</dbReference>
<gene>
    <name evidence="5" type="ORF">C1850_08380</name>
</gene>
<name>A0A369P013_9ACTN</name>
<organism evidence="5 6">
    <name type="scientific">Adlercreutzia equolifaciens subsp. celatus</name>
    <dbReference type="NCBI Taxonomy" id="394340"/>
    <lineage>
        <taxon>Bacteria</taxon>
        <taxon>Bacillati</taxon>
        <taxon>Actinomycetota</taxon>
        <taxon>Coriobacteriia</taxon>
        <taxon>Eggerthellales</taxon>
        <taxon>Eggerthellaceae</taxon>
        <taxon>Adlercreutzia</taxon>
    </lineage>
</organism>
<sequence>MDFSRSIFAEEAVAPAPADDTPAARGRFRQRCEIVANTYLLSRRESEVMYYLARGYKSSHIQQQLYISEGTAKTHIRHIYRKLNIHSQQDLIHLIDEVEL</sequence>
<reference evidence="5 6" key="1">
    <citation type="journal article" date="2018" name="Elife">
        <title>Discovery and characterization of a prevalent human gut bacterial enzyme sufficient for the inactivation of a family of plant toxins.</title>
        <authorList>
            <person name="Koppel N."/>
            <person name="Bisanz J.E."/>
            <person name="Pandelia M.E."/>
            <person name="Turnbaugh P.J."/>
            <person name="Balskus E.P."/>
        </authorList>
    </citation>
    <scope>NUCLEOTIDE SEQUENCE [LARGE SCALE GENOMIC DNA]</scope>
    <source>
        <strain evidence="5 6">OB21 GAM 11</strain>
    </source>
</reference>
<dbReference type="PANTHER" id="PTHR44688">
    <property type="entry name" value="DNA-BINDING TRANSCRIPTIONAL ACTIVATOR DEVR_DOSR"/>
    <property type="match status" value="1"/>
</dbReference>
<evidence type="ECO:0000256" key="1">
    <source>
        <dbReference type="ARBA" id="ARBA00023015"/>
    </source>
</evidence>
<dbReference type="CDD" id="cd06170">
    <property type="entry name" value="LuxR_C_like"/>
    <property type="match status" value="1"/>
</dbReference>
<keyword evidence="3" id="KW-0804">Transcription</keyword>
<dbReference type="SMART" id="SM00421">
    <property type="entry name" value="HTH_LUXR"/>
    <property type="match status" value="1"/>
</dbReference>
<keyword evidence="2" id="KW-0238">DNA-binding</keyword>